<proteinExistence type="predicted"/>
<name>A0ACB8SML0_9AGAM</name>
<accession>A0ACB8SML0</accession>
<protein>
    <submittedName>
        <fullName evidence="1">Cytochrome P450</fullName>
    </submittedName>
</protein>
<reference evidence="1" key="1">
    <citation type="submission" date="2021-03" db="EMBL/GenBank/DDBJ databases">
        <authorList>
            <consortium name="DOE Joint Genome Institute"/>
            <person name="Ahrendt S."/>
            <person name="Looney B.P."/>
            <person name="Miyauchi S."/>
            <person name="Morin E."/>
            <person name="Drula E."/>
            <person name="Courty P.E."/>
            <person name="Chicoki N."/>
            <person name="Fauchery L."/>
            <person name="Kohler A."/>
            <person name="Kuo A."/>
            <person name="Labutti K."/>
            <person name="Pangilinan J."/>
            <person name="Lipzen A."/>
            <person name="Riley R."/>
            <person name="Andreopoulos W."/>
            <person name="He G."/>
            <person name="Johnson J."/>
            <person name="Barry K.W."/>
            <person name="Grigoriev I.V."/>
            <person name="Nagy L."/>
            <person name="Hibbett D."/>
            <person name="Henrissat B."/>
            <person name="Matheny P.B."/>
            <person name="Labbe J."/>
            <person name="Martin F."/>
        </authorList>
    </citation>
    <scope>NUCLEOTIDE SEQUENCE</scope>
    <source>
        <strain evidence="1">HHB10654</strain>
    </source>
</reference>
<gene>
    <name evidence="1" type="ORF">BV25DRAFT_1479053</name>
</gene>
<evidence type="ECO:0000313" key="2">
    <source>
        <dbReference type="Proteomes" id="UP000814140"/>
    </source>
</evidence>
<dbReference type="Proteomes" id="UP000814140">
    <property type="component" value="Unassembled WGS sequence"/>
</dbReference>
<comment type="caution">
    <text evidence="1">The sequence shown here is derived from an EMBL/GenBank/DDBJ whole genome shotgun (WGS) entry which is preliminary data.</text>
</comment>
<sequence>MPLDSRNYSLPASFWLVALAAASFGIGLALFSLARLRIRQIVLWPVPSPQCASLFTGNLLQMFHPVSGFDFREHVRKTYGPVSRFHGLLGDQVLLISDPKALTSMLGKNQDAFEETEWFIECFRHVIGPGLFSSTGALHRKQRKLLNPIFSTHRMRSMVPLIHKITVQLLDILQEKVADGVQEIEMSDWFGRLALEMIAQGGLGHTFESFRTGAENDDFRTAIKEFSPAVARLQVFLSVFPLVSKWPSKLLRFGAACLPWPDLHYIIKLADTMGRSAKRLFETKRELLANEDAGLKSRVDEGKDIISVLMRENADVVDDSRMQDDEIMAQMITMLVAATDTTSLALSRIAYLLSQHQDAQDRLREEVNNAVASGGTELGYDTLVGLPHLDAIYRESLRLHPPASFVAHVCNADTTIALSRPIPGALTQQSSLFVPRGTIIIVDILGVNRDQSIWGGDADSWKPERWLAPLPDSVADAHIPGVYGNMMTFLGGSRSCIGFKLSELEIKVALSQLVRSFRFLPSKEEVVWRLGPVTTPSVKGSTTLTPKLPMLLKRA</sequence>
<reference evidence="1" key="2">
    <citation type="journal article" date="2022" name="New Phytol.">
        <title>Evolutionary transition to the ectomycorrhizal habit in the genomes of a hyperdiverse lineage of mushroom-forming fungi.</title>
        <authorList>
            <person name="Looney B."/>
            <person name="Miyauchi S."/>
            <person name="Morin E."/>
            <person name="Drula E."/>
            <person name="Courty P.E."/>
            <person name="Kohler A."/>
            <person name="Kuo A."/>
            <person name="LaButti K."/>
            <person name="Pangilinan J."/>
            <person name="Lipzen A."/>
            <person name="Riley R."/>
            <person name="Andreopoulos W."/>
            <person name="He G."/>
            <person name="Johnson J."/>
            <person name="Nolan M."/>
            <person name="Tritt A."/>
            <person name="Barry K.W."/>
            <person name="Grigoriev I.V."/>
            <person name="Nagy L.G."/>
            <person name="Hibbett D."/>
            <person name="Henrissat B."/>
            <person name="Matheny P.B."/>
            <person name="Labbe J."/>
            <person name="Martin F.M."/>
        </authorList>
    </citation>
    <scope>NUCLEOTIDE SEQUENCE</scope>
    <source>
        <strain evidence="1">HHB10654</strain>
    </source>
</reference>
<dbReference type="EMBL" id="MU277255">
    <property type="protein sequence ID" value="KAI0056946.1"/>
    <property type="molecule type" value="Genomic_DNA"/>
</dbReference>
<organism evidence="1 2">
    <name type="scientific">Artomyces pyxidatus</name>
    <dbReference type="NCBI Taxonomy" id="48021"/>
    <lineage>
        <taxon>Eukaryota</taxon>
        <taxon>Fungi</taxon>
        <taxon>Dikarya</taxon>
        <taxon>Basidiomycota</taxon>
        <taxon>Agaricomycotina</taxon>
        <taxon>Agaricomycetes</taxon>
        <taxon>Russulales</taxon>
        <taxon>Auriscalpiaceae</taxon>
        <taxon>Artomyces</taxon>
    </lineage>
</organism>
<evidence type="ECO:0000313" key="1">
    <source>
        <dbReference type="EMBL" id="KAI0056946.1"/>
    </source>
</evidence>
<keyword evidence="2" id="KW-1185">Reference proteome</keyword>